<evidence type="ECO:0000256" key="1">
    <source>
        <dbReference type="SAM" id="MobiDB-lite"/>
    </source>
</evidence>
<dbReference type="EMBL" id="JANBUO010001539">
    <property type="protein sequence ID" value="KAJ2797819.1"/>
    <property type="molecule type" value="Genomic_DNA"/>
</dbReference>
<organism evidence="3 4">
    <name type="scientific">Coemansia guatemalensis</name>
    <dbReference type="NCBI Taxonomy" id="2761395"/>
    <lineage>
        <taxon>Eukaryota</taxon>
        <taxon>Fungi</taxon>
        <taxon>Fungi incertae sedis</taxon>
        <taxon>Zoopagomycota</taxon>
        <taxon>Kickxellomycotina</taxon>
        <taxon>Kickxellomycetes</taxon>
        <taxon>Kickxellales</taxon>
        <taxon>Kickxellaceae</taxon>
        <taxon>Coemansia</taxon>
    </lineage>
</organism>
<evidence type="ECO:0000259" key="2">
    <source>
        <dbReference type="Pfam" id="PF07693"/>
    </source>
</evidence>
<evidence type="ECO:0000313" key="3">
    <source>
        <dbReference type="EMBL" id="KAJ2797819.1"/>
    </source>
</evidence>
<proteinExistence type="predicted"/>
<feature type="region of interest" description="Disordered" evidence="1">
    <location>
        <begin position="39"/>
        <end position="74"/>
    </location>
</feature>
<dbReference type="PANTHER" id="PTHR10285">
    <property type="entry name" value="URIDINE KINASE"/>
    <property type="match status" value="1"/>
</dbReference>
<feature type="compositionally biased region" description="Polar residues" evidence="1">
    <location>
        <begin position="47"/>
        <end position="57"/>
    </location>
</feature>
<comment type="caution">
    <text evidence="3">The sequence shown here is derived from an EMBL/GenBank/DDBJ whole genome shotgun (WGS) entry which is preliminary data.</text>
</comment>
<name>A0A9W8HWE1_9FUNG</name>
<dbReference type="AlphaFoldDB" id="A0A9W8HWE1"/>
<dbReference type="Gene3D" id="3.40.50.300">
    <property type="entry name" value="P-loop containing nucleotide triphosphate hydrolases"/>
    <property type="match status" value="1"/>
</dbReference>
<gene>
    <name evidence="3" type="ORF">H4R20_005048</name>
</gene>
<feature type="domain" description="KAP NTPase" evidence="2">
    <location>
        <begin position="61"/>
        <end position="92"/>
    </location>
</feature>
<protein>
    <recommendedName>
        <fullName evidence="2">KAP NTPase domain-containing protein</fullName>
    </recommendedName>
</protein>
<dbReference type="SUPFAM" id="SSF52540">
    <property type="entry name" value="P-loop containing nucleoside triphosphate hydrolases"/>
    <property type="match status" value="1"/>
</dbReference>
<sequence>MPVLSSLDKARRHHAVHRNITDRVQRVGQFVLRRISQKREAMAANDGTDSGSGQRGQQRAARPPLVVGINGPQGSGKTTMVRSLVDYLNARKINTVGFSLDDIYLSNADQQQLAQTHQDNPLLRFRGQPGTHNVELGSATLQSLLRNTEPTPLPAYDKSLKAGYGDRTESRHSAQPPVDVVLFEGWCLGFRSLDSAEFAQFLSRVRDVDNSLYKYSRKFTDDNLRQVNQNLQKYERELYPLIDAWVWLRLADLDVVYRWRKDQEDELAAQGRPSLSDQQLEDFVTRFMPGYEMAVPKLDAKGFVTSGLLSGSTTLRLHLDSDRNIVGCDHRL</sequence>
<reference evidence="3" key="1">
    <citation type="submission" date="2022-07" db="EMBL/GenBank/DDBJ databases">
        <title>Phylogenomic reconstructions and comparative analyses of Kickxellomycotina fungi.</title>
        <authorList>
            <person name="Reynolds N.K."/>
            <person name="Stajich J.E."/>
            <person name="Barry K."/>
            <person name="Grigoriev I.V."/>
            <person name="Crous P."/>
            <person name="Smith M.E."/>
        </authorList>
    </citation>
    <scope>NUCLEOTIDE SEQUENCE</scope>
    <source>
        <strain evidence="3">NRRL 1565</strain>
    </source>
</reference>
<dbReference type="InterPro" id="IPR027417">
    <property type="entry name" value="P-loop_NTPase"/>
</dbReference>
<dbReference type="Proteomes" id="UP001140094">
    <property type="component" value="Unassembled WGS sequence"/>
</dbReference>
<dbReference type="InterPro" id="IPR011646">
    <property type="entry name" value="KAP_P-loop"/>
</dbReference>
<keyword evidence="4" id="KW-1185">Reference proteome</keyword>
<dbReference type="OrthoDB" id="347435at2759"/>
<accession>A0A9W8HWE1</accession>
<dbReference type="Pfam" id="PF07693">
    <property type="entry name" value="KAP_NTPase"/>
    <property type="match status" value="1"/>
</dbReference>
<evidence type="ECO:0000313" key="4">
    <source>
        <dbReference type="Proteomes" id="UP001140094"/>
    </source>
</evidence>